<evidence type="ECO:0000259" key="2">
    <source>
        <dbReference type="PROSITE" id="PS52044"/>
    </source>
</evidence>
<proteinExistence type="predicted"/>
<feature type="domain" description="VLRF1" evidence="2">
    <location>
        <begin position="63"/>
        <end position="203"/>
    </location>
</feature>
<comment type="caution">
    <text evidence="3">The sequence shown here is derived from an EMBL/GenBank/DDBJ whole genome shotgun (WGS) entry which is preliminary data.</text>
</comment>
<dbReference type="PROSITE" id="PS52044">
    <property type="entry name" value="VLRF1"/>
    <property type="match status" value="1"/>
</dbReference>
<sequence>MKSYITDIQSIKKLIPHIQNLNFEYKSSKHQVNYYIENQKAISIRLPLSLAFDTNRNQIIDCEFLNYILIMIRSGIATVGYFENFENEKHIVFRAYMVRKKQGKSQIKHLKTKGKSRAGSRVRLQETLDFFEDISKRINEHFESHRIDRIGISCAETLIPYFYGTKSPLPFEKQDERIFKIPKHIQNPTYEALIDTNEFLKKGEVKFSPDGKDYLEQMNMNNDSESKKDQDDW</sequence>
<accession>A0ABV8EIQ9</accession>
<evidence type="ECO:0000313" key="4">
    <source>
        <dbReference type="Proteomes" id="UP001595766"/>
    </source>
</evidence>
<feature type="compositionally biased region" description="Basic and acidic residues" evidence="1">
    <location>
        <begin position="224"/>
        <end position="233"/>
    </location>
</feature>
<keyword evidence="4" id="KW-1185">Reference proteome</keyword>
<dbReference type="Pfam" id="PF18826">
    <property type="entry name" value="bVLRF1"/>
    <property type="match status" value="1"/>
</dbReference>
<gene>
    <name evidence="3" type="ORF">ACFOUP_07120</name>
</gene>
<dbReference type="EMBL" id="JBHSAV010000023">
    <property type="protein sequence ID" value="MFC3976141.1"/>
    <property type="molecule type" value="Genomic_DNA"/>
</dbReference>
<dbReference type="RefSeq" id="WP_241290666.1">
    <property type="nucleotide sequence ID" value="NZ_JAKZGR010000001.1"/>
</dbReference>
<protein>
    <recommendedName>
        <fullName evidence="2">VLRF1 domain-containing protein</fullName>
    </recommendedName>
</protein>
<name>A0ABV8EIQ9_9BACT</name>
<reference evidence="4" key="1">
    <citation type="journal article" date="2019" name="Int. J. Syst. Evol. Microbiol.">
        <title>The Global Catalogue of Microorganisms (GCM) 10K type strain sequencing project: providing services to taxonomists for standard genome sequencing and annotation.</title>
        <authorList>
            <consortium name="The Broad Institute Genomics Platform"/>
            <consortium name="The Broad Institute Genome Sequencing Center for Infectious Disease"/>
            <person name="Wu L."/>
            <person name="Ma J."/>
        </authorList>
    </citation>
    <scope>NUCLEOTIDE SEQUENCE [LARGE SCALE GENOMIC DNA]</scope>
    <source>
        <strain evidence="4">CECT 8551</strain>
    </source>
</reference>
<evidence type="ECO:0000256" key="1">
    <source>
        <dbReference type="SAM" id="MobiDB-lite"/>
    </source>
</evidence>
<feature type="region of interest" description="Disordered" evidence="1">
    <location>
        <begin position="211"/>
        <end position="233"/>
    </location>
</feature>
<dbReference type="InterPro" id="IPR041175">
    <property type="entry name" value="VLRF1/Vms1"/>
</dbReference>
<evidence type="ECO:0000313" key="3">
    <source>
        <dbReference type="EMBL" id="MFC3976141.1"/>
    </source>
</evidence>
<organism evidence="3 4">
    <name type="scientific">Belliella kenyensis</name>
    <dbReference type="NCBI Taxonomy" id="1472724"/>
    <lineage>
        <taxon>Bacteria</taxon>
        <taxon>Pseudomonadati</taxon>
        <taxon>Bacteroidota</taxon>
        <taxon>Cytophagia</taxon>
        <taxon>Cytophagales</taxon>
        <taxon>Cyclobacteriaceae</taxon>
        <taxon>Belliella</taxon>
    </lineage>
</organism>
<dbReference type="Proteomes" id="UP001595766">
    <property type="component" value="Unassembled WGS sequence"/>
</dbReference>